<feature type="compositionally biased region" description="Low complexity" evidence="15">
    <location>
        <begin position="43"/>
        <end position="53"/>
    </location>
</feature>
<feature type="compositionally biased region" description="Low complexity" evidence="15">
    <location>
        <begin position="61"/>
        <end position="79"/>
    </location>
</feature>
<feature type="compositionally biased region" description="Low complexity" evidence="15">
    <location>
        <begin position="131"/>
        <end position="147"/>
    </location>
</feature>
<evidence type="ECO:0000256" key="4">
    <source>
        <dbReference type="ARBA" id="ARBA00022553"/>
    </source>
</evidence>
<evidence type="ECO:0000256" key="2">
    <source>
        <dbReference type="ARBA" id="ARBA00004651"/>
    </source>
</evidence>
<dbReference type="InterPro" id="IPR029058">
    <property type="entry name" value="AB_hydrolase_fold"/>
</dbReference>
<feature type="compositionally biased region" description="Pro residues" evidence="15">
    <location>
        <begin position="315"/>
        <end position="324"/>
    </location>
</feature>
<sequence>MPKAKAGGIAAAVSKLALDVGAELSKDEDVRKMGKKVMDQLRSPSASAPASASSKKKGKETVSSSSSSKSGSHSRSKSTSGGGRTSKILSNIGSGGSGSRRPSMPHRSSHDSGSGRSSPTGQHHRSSRSASYSQPPYPGMGYSPSPQFLQPGVPAEYAQLKADDSADLSRGSGRNGGYASKSAGTSPTSSPRPFATAYLPAQHRAVIEARALDGYGSEGYTAGSPNSNGNGNGYSGRSRLSRTQGESDEAFAGRERANSAGALHLPSSARGGYFSEGGGGRIARAIPTSASGGSPMPSAGDSSLFIQHAESHRLPAPPSTPPPTDNNTSPDYGRFEGSIPPPQTHKSSPLSNPGLGNPVLVHSSNGTNVVLPPHGTTGSHAMAHSHSHGSSPSSSHHHHNQHHHHSSSSAHTSPTALTRDALEGLSKKEGKKPAHQAPLTHSQTYDALASARSRIGAGVPLADVTFAARCATLIYTLFDLEDTRDWIDSGQDKLEKNPTLLDVTFSDPGQGIKNWALFKRKSDGCLIISVRGTSRGPDWVDDMLCHLKEKDFAMEKDSKLRCKDGSIFDAHSSFLRCALAMVPDIRKVLLTRTKSQSGASSPAVPSLPTSPLSTSGSDSASVRSSKRGANGAGKPLNKLIITGHSAGGAVASLLYLLLEHHYSSLLSQFSQMFCITFGSAACVRRTRPLTSRPSDQALAFILRGDPVPRLDMNYGLYLLDHYARLPSKPGVGAVAPSPATGGNGQSLDLLAENEDDEAAGPSILRTGPGHAIPKQTAARDLDGETFLSRLTELYGSERESERRASNDGTLEVPLQVLFPAGEMLMIDVGRGDVWEIDAQKLEATSPVDVERHEMKMYMKTLAGIEKAQPKLIID</sequence>
<dbReference type="EC" id="3.1.1.116" evidence="14"/>
<keyword evidence="7" id="KW-0378">Hydrolase</keyword>
<accession>A0A177TA21</accession>
<feature type="domain" description="Fungal lipase-type" evidence="16">
    <location>
        <begin position="637"/>
        <end position="710"/>
    </location>
</feature>
<evidence type="ECO:0000313" key="17">
    <source>
        <dbReference type="EMBL" id="KAE8241414.1"/>
    </source>
</evidence>
<feature type="compositionally biased region" description="Low complexity" evidence="15">
    <location>
        <begin position="223"/>
        <end position="242"/>
    </location>
</feature>
<feature type="compositionally biased region" description="Basic residues" evidence="15">
    <location>
        <begin position="395"/>
        <end position="406"/>
    </location>
</feature>
<dbReference type="Gene3D" id="3.40.50.1820">
    <property type="entry name" value="alpha/beta hydrolase"/>
    <property type="match status" value="1"/>
</dbReference>
<keyword evidence="18" id="KW-1185">Reference proteome</keyword>
<evidence type="ECO:0000256" key="6">
    <source>
        <dbReference type="ARBA" id="ARBA00022723"/>
    </source>
</evidence>
<keyword evidence="8" id="KW-0106">Calcium</keyword>
<keyword evidence="6" id="KW-0479">Metal-binding</keyword>
<dbReference type="Pfam" id="PF01764">
    <property type="entry name" value="Lipase_3"/>
    <property type="match status" value="1"/>
</dbReference>
<dbReference type="AlphaFoldDB" id="A0A177TA21"/>
<comment type="cofactor">
    <cofactor evidence="1">
        <name>Ca(2+)</name>
        <dbReference type="ChEBI" id="CHEBI:29108"/>
    </cofactor>
</comment>
<dbReference type="GO" id="GO:0046872">
    <property type="term" value="F:metal ion binding"/>
    <property type="evidence" value="ECO:0007669"/>
    <property type="project" value="UniProtKB-KW"/>
</dbReference>
<evidence type="ECO:0000259" key="16">
    <source>
        <dbReference type="Pfam" id="PF01764"/>
    </source>
</evidence>
<evidence type="ECO:0000256" key="11">
    <source>
        <dbReference type="ARBA" id="ARBA00023098"/>
    </source>
</evidence>
<evidence type="ECO:0000256" key="15">
    <source>
        <dbReference type="SAM" id="MobiDB-lite"/>
    </source>
</evidence>
<dbReference type="InterPro" id="IPR052214">
    <property type="entry name" value="DAG_Lipase-Related"/>
</dbReference>
<dbReference type="GO" id="GO:0016298">
    <property type="term" value="F:lipase activity"/>
    <property type="evidence" value="ECO:0007669"/>
    <property type="project" value="TreeGrafter"/>
</dbReference>
<dbReference type="GO" id="GO:0005886">
    <property type="term" value="C:plasma membrane"/>
    <property type="evidence" value="ECO:0007669"/>
    <property type="project" value="UniProtKB-SubCell"/>
</dbReference>
<reference evidence="17" key="2">
    <citation type="journal article" date="2019" name="IMA Fungus">
        <title>Genome sequencing and comparison of five Tilletia species to identify candidate genes for the detection of regulated species infecting wheat.</title>
        <authorList>
            <person name="Nguyen H.D.T."/>
            <person name="Sultana T."/>
            <person name="Kesanakurti P."/>
            <person name="Hambleton S."/>
        </authorList>
    </citation>
    <scope>NUCLEOTIDE SEQUENCE</scope>
    <source>
        <strain evidence="17">DAOMC 236416</strain>
    </source>
</reference>
<gene>
    <name evidence="17" type="ORF">A4X13_0g7424</name>
</gene>
<feature type="compositionally biased region" description="Low complexity" evidence="15">
    <location>
        <begin position="379"/>
        <end position="394"/>
    </location>
</feature>
<feature type="compositionally biased region" description="Low complexity" evidence="15">
    <location>
        <begin position="289"/>
        <end position="303"/>
    </location>
</feature>
<keyword evidence="3" id="KW-1003">Cell membrane</keyword>
<feature type="compositionally biased region" description="Polar residues" evidence="15">
    <location>
        <begin position="182"/>
        <end position="191"/>
    </location>
</feature>
<keyword evidence="9" id="KW-0442">Lipid degradation</keyword>
<feature type="compositionally biased region" description="Low complexity" evidence="15">
    <location>
        <begin position="99"/>
        <end position="119"/>
    </location>
</feature>
<evidence type="ECO:0000256" key="8">
    <source>
        <dbReference type="ARBA" id="ARBA00022837"/>
    </source>
</evidence>
<keyword evidence="10" id="KW-1133">Transmembrane helix</keyword>
<feature type="region of interest" description="Disordered" evidence="15">
    <location>
        <begin position="596"/>
        <end position="630"/>
    </location>
</feature>
<dbReference type="PANTHER" id="PTHR45792:SF8">
    <property type="entry name" value="DIACYLGLYCEROL LIPASE-ALPHA"/>
    <property type="match status" value="1"/>
</dbReference>
<organism evidence="17 18">
    <name type="scientific">Tilletia indica</name>
    <dbReference type="NCBI Taxonomy" id="43049"/>
    <lineage>
        <taxon>Eukaryota</taxon>
        <taxon>Fungi</taxon>
        <taxon>Dikarya</taxon>
        <taxon>Basidiomycota</taxon>
        <taxon>Ustilaginomycotina</taxon>
        <taxon>Exobasidiomycetes</taxon>
        <taxon>Tilletiales</taxon>
        <taxon>Tilletiaceae</taxon>
        <taxon>Tilletia</taxon>
    </lineage>
</organism>
<keyword evidence="4" id="KW-0597">Phosphoprotein</keyword>
<dbReference type="SUPFAM" id="SSF53474">
    <property type="entry name" value="alpha/beta-Hydrolases"/>
    <property type="match status" value="1"/>
</dbReference>
<keyword evidence="5" id="KW-0812">Transmembrane</keyword>
<evidence type="ECO:0000256" key="13">
    <source>
        <dbReference type="ARBA" id="ARBA00024531"/>
    </source>
</evidence>
<evidence type="ECO:0000256" key="1">
    <source>
        <dbReference type="ARBA" id="ARBA00001913"/>
    </source>
</evidence>
<evidence type="ECO:0000256" key="10">
    <source>
        <dbReference type="ARBA" id="ARBA00022989"/>
    </source>
</evidence>
<feature type="region of interest" description="Disordered" evidence="15">
    <location>
        <begin position="22"/>
        <end position="197"/>
    </location>
</feature>
<evidence type="ECO:0000256" key="14">
    <source>
        <dbReference type="ARBA" id="ARBA00026104"/>
    </source>
</evidence>
<evidence type="ECO:0000256" key="3">
    <source>
        <dbReference type="ARBA" id="ARBA00022475"/>
    </source>
</evidence>
<evidence type="ECO:0000256" key="5">
    <source>
        <dbReference type="ARBA" id="ARBA00022692"/>
    </source>
</evidence>
<name>A0A177TA21_9BASI</name>
<dbReference type="EMBL" id="LWDF02000915">
    <property type="protein sequence ID" value="KAE8241414.1"/>
    <property type="molecule type" value="Genomic_DNA"/>
</dbReference>
<reference evidence="17" key="1">
    <citation type="submission" date="2016-04" db="EMBL/GenBank/DDBJ databases">
        <authorList>
            <person name="Nguyen H.D."/>
            <person name="Samba Siva P."/>
            <person name="Cullis J."/>
            <person name="Levesque C.A."/>
            <person name="Hambleton S."/>
        </authorList>
    </citation>
    <scope>NUCLEOTIDE SEQUENCE</scope>
    <source>
        <strain evidence="17">DAOMC 236416</strain>
    </source>
</reference>
<dbReference type="InterPro" id="IPR002921">
    <property type="entry name" value="Fungal_lipase-type"/>
</dbReference>
<evidence type="ECO:0000256" key="7">
    <source>
        <dbReference type="ARBA" id="ARBA00022801"/>
    </source>
</evidence>
<evidence type="ECO:0000256" key="12">
    <source>
        <dbReference type="ARBA" id="ARBA00023136"/>
    </source>
</evidence>
<dbReference type="Proteomes" id="UP000077521">
    <property type="component" value="Unassembled WGS sequence"/>
</dbReference>
<feature type="compositionally biased region" description="Basic and acidic residues" evidence="15">
    <location>
        <begin position="24"/>
        <end position="39"/>
    </location>
</feature>
<keyword evidence="12" id="KW-0472">Membrane</keyword>
<dbReference type="GO" id="GO:0016042">
    <property type="term" value="P:lipid catabolic process"/>
    <property type="evidence" value="ECO:0007669"/>
    <property type="project" value="UniProtKB-KW"/>
</dbReference>
<evidence type="ECO:0000256" key="9">
    <source>
        <dbReference type="ARBA" id="ARBA00022963"/>
    </source>
</evidence>
<protein>
    <recommendedName>
        <fullName evidence="14">sn-1-specific diacylglycerol lipase</fullName>
        <ecNumber evidence="14">3.1.1.116</ecNumber>
    </recommendedName>
</protein>
<comment type="catalytic activity">
    <reaction evidence="13">
        <text>a 1,2-diacyl-sn-glycerol + H2O = a 2-acylglycerol + a fatty acid + H(+)</text>
        <dbReference type="Rhea" id="RHEA:33275"/>
        <dbReference type="ChEBI" id="CHEBI:15377"/>
        <dbReference type="ChEBI" id="CHEBI:15378"/>
        <dbReference type="ChEBI" id="CHEBI:17389"/>
        <dbReference type="ChEBI" id="CHEBI:17815"/>
        <dbReference type="ChEBI" id="CHEBI:28868"/>
        <dbReference type="EC" id="3.1.1.116"/>
    </reaction>
    <physiologicalReaction direction="left-to-right" evidence="13">
        <dbReference type="Rhea" id="RHEA:33276"/>
    </physiologicalReaction>
</comment>
<feature type="compositionally biased region" description="Low complexity" evidence="15">
    <location>
        <begin position="600"/>
        <end position="621"/>
    </location>
</feature>
<comment type="caution">
    <text evidence="17">The sequence shown here is derived from an EMBL/GenBank/DDBJ whole genome shotgun (WGS) entry which is preliminary data.</text>
</comment>
<keyword evidence="11" id="KW-0443">Lipid metabolism</keyword>
<feature type="region of interest" description="Disordered" evidence="15">
    <location>
        <begin position="215"/>
        <end position="415"/>
    </location>
</feature>
<dbReference type="PANTHER" id="PTHR45792">
    <property type="entry name" value="DIACYLGLYCEROL LIPASE HOMOLOG-RELATED"/>
    <property type="match status" value="1"/>
</dbReference>
<evidence type="ECO:0000313" key="18">
    <source>
        <dbReference type="Proteomes" id="UP000077521"/>
    </source>
</evidence>
<proteinExistence type="predicted"/>
<comment type="subcellular location">
    <subcellularLocation>
        <location evidence="2">Cell membrane</location>
        <topology evidence="2">Multi-pass membrane protein</topology>
    </subcellularLocation>
</comment>